<accession>A0ABQ6HL85</accession>
<comment type="caution">
    <text evidence="2">The sequence shown here is derived from an EMBL/GenBank/DDBJ whole genome shotgun (WGS) entry which is preliminary data.</text>
</comment>
<dbReference type="EMBL" id="BSUJ01000001">
    <property type="protein sequence ID" value="GMA18922.1"/>
    <property type="molecule type" value="Genomic_DNA"/>
</dbReference>
<evidence type="ECO:0000313" key="3">
    <source>
        <dbReference type="Proteomes" id="UP001157109"/>
    </source>
</evidence>
<organism evidence="2 3">
    <name type="scientific">Arsenicicoccus piscis</name>
    <dbReference type="NCBI Taxonomy" id="673954"/>
    <lineage>
        <taxon>Bacteria</taxon>
        <taxon>Bacillati</taxon>
        <taxon>Actinomycetota</taxon>
        <taxon>Actinomycetes</taxon>
        <taxon>Micrococcales</taxon>
        <taxon>Intrasporangiaceae</taxon>
        <taxon>Arsenicicoccus</taxon>
    </lineage>
</organism>
<feature type="region of interest" description="Disordered" evidence="1">
    <location>
        <begin position="39"/>
        <end position="159"/>
    </location>
</feature>
<name>A0ABQ6HL85_9MICO</name>
<sequence length="187" mass="20636">MSEQRSRRRMAGSDEHDILQWDVGDLMPAPLEVSTLFDAGPSSALRPLPSLPPPPALDAYLSNAWLPEEEQPQASAQGQAQAQRRAQGQTQSQADRQRAARAPSPAPRRQVQQPRPRTAREAWPGAASPRAPRPPSPQQLVQRQLREQQRRVAATGGPAQGFLMTVLRGLEAVHEAAEQESTTKRRR</sequence>
<evidence type="ECO:0000313" key="2">
    <source>
        <dbReference type="EMBL" id="GMA18922.1"/>
    </source>
</evidence>
<gene>
    <name evidence="2" type="ORF">GCM10025862_09430</name>
</gene>
<keyword evidence="3" id="KW-1185">Reference proteome</keyword>
<protein>
    <submittedName>
        <fullName evidence="2">Uncharacterized protein</fullName>
    </submittedName>
</protein>
<dbReference type="Proteomes" id="UP001157109">
    <property type="component" value="Unassembled WGS sequence"/>
</dbReference>
<feature type="compositionally biased region" description="Low complexity" evidence="1">
    <location>
        <begin position="39"/>
        <end position="48"/>
    </location>
</feature>
<evidence type="ECO:0000256" key="1">
    <source>
        <dbReference type="SAM" id="MobiDB-lite"/>
    </source>
</evidence>
<feature type="compositionally biased region" description="Low complexity" evidence="1">
    <location>
        <begin position="72"/>
        <end position="116"/>
    </location>
</feature>
<proteinExistence type="predicted"/>
<dbReference type="RefSeq" id="WP_241442937.1">
    <property type="nucleotide sequence ID" value="NZ_BSUJ01000001.1"/>
</dbReference>
<reference evidence="3" key="1">
    <citation type="journal article" date="2019" name="Int. J. Syst. Evol. Microbiol.">
        <title>The Global Catalogue of Microorganisms (GCM) 10K type strain sequencing project: providing services to taxonomists for standard genome sequencing and annotation.</title>
        <authorList>
            <consortium name="The Broad Institute Genomics Platform"/>
            <consortium name="The Broad Institute Genome Sequencing Center for Infectious Disease"/>
            <person name="Wu L."/>
            <person name="Ma J."/>
        </authorList>
    </citation>
    <scope>NUCLEOTIDE SEQUENCE [LARGE SCALE GENOMIC DNA]</scope>
    <source>
        <strain evidence="3">NBRC 105830</strain>
    </source>
</reference>
<feature type="compositionally biased region" description="Basic residues" evidence="1">
    <location>
        <begin position="1"/>
        <end position="10"/>
    </location>
</feature>
<feature type="region of interest" description="Disordered" evidence="1">
    <location>
        <begin position="1"/>
        <end position="21"/>
    </location>
</feature>